<gene>
    <name evidence="1" type="ORF">HA50_26450</name>
</gene>
<dbReference type="AlphaFoldDB" id="A0A1X1EMI8"/>
<accession>A0A1X1EMI8</accession>
<protein>
    <submittedName>
        <fullName evidence="1">Uncharacterized protein</fullName>
    </submittedName>
</protein>
<keyword evidence="2" id="KW-1185">Reference proteome</keyword>
<evidence type="ECO:0000313" key="1">
    <source>
        <dbReference type="EMBL" id="ORM90109.1"/>
    </source>
</evidence>
<comment type="caution">
    <text evidence="1">The sequence shown here is derived from an EMBL/GenBank/DDBJ whole genome shotgun (WGS) entry which is preliminary data.</text>
</comment>
<name>A0A1X1EMI8_PANCY</name>
<dbReference type="STRING" id="55209.HA50_26450"/>
<sequence length="172" mass="19364">MTILLGSVLLAILLLCIYMMRKISQQSSRISQLESAIRGQNTGEKLPYKSLSLLDSLRRKAKQWNSSEDNPELLSVRPDFIECLDDYLSNIFCAVPELNDRSAILSVIEPRPLYSSLYMTHSVMVWFESHPVSFPVASREQAERIAGSLNAKGIEARWTTREARSLSDSIAA</sequence>
<proteinExistence type="predicted"/>
<dbReference type="Proteomes" id="UP000193749">
    <property type="component" value="Unassembled WGS sequence"/>
</dbReference>
<evidence type="ECO:0000313" key="2">
    <source>
        <dbReference type="Proteomes" id="UP000193749"/>
    </source>
</evidence>
<dbReference type="EMBL" id="MLJI01000002">
    <property type="protein sequence ID" value="ORM90109.1"/>
    <property type="molecule type" value="Genomic_DNA"/>
</dbReference>
<dbReference type="RefSeq" id="WP_084879833.1">
    <property type="nucleotide sequence ID" value="NZ_JAGGMY010000007.1"/>
</dbReference>
<dbReference type="OrthoDB" id="6626979at2"/>
<organism evidence="1 2">
    <name type="scientific">Pantoea cypripedii</name>
    <name type="common">Pectobacterium cypripedii</name>
    <name type="synonym">Erwinia cypripedii</name>
    <dbReference type="NCBI Taxonomy" id="55209"/>
    <lineage>
        <taxon>Bacteria</taxon>
        <taxon>Pseudomonadati</taxon>
        <taxon>Pseudomonadota</taxon>
        <taxon>Gammaproteobacteria</taxon>
        <taxon>Enterobacterales</taxon>
        <taxon>Erwiniaceae</taxon>
        <taxon>Pantoea</taxon>
    </lineage>
</organism>
<reference evidence="1 2" key="1">
    <citation type="journal article" date="2017" name="Antonie Van Leeuwenhoek">
        <title>Phylogenomic resolution of the bacterial genus Pantoea and its relationship with Erwinia and Tatumella.</title>
        <authorList>
            <person name="Palmer M."/>
            <person name="Steenkamp E.T."/>
            <person name="Coetzee M.P."/>
            <person name="Chan W.Y."/>
            <person name="van Zyl E."/>
            <person name="De Maayer P."/>
            <person name="Coutinho T.A."/>
            <person name="Blom J."/>
            <person name="Smits T.H."/>
            <person name="Duffy B."/>
            <person name="Venter S.N."/>
        </authorList>
    </citation>
    <scope>NUCLEOTIDE SEQUENCE [LARGE SCALE GENOMIC DNA]</scope>
    <source>
        <strain evidence="1 2">LMG 2657</strain>
    </source>
</reference>